<dbReference type="CDD" id="cd14820">
    <property type="entry name" value="TRAX"/>
    <property type="match status" value="1"/>
</dbReference>
<dbReference type="AlphaFoldDB" id="A0A1F5SWF7"/>
<dbReference type="EMBL" id="MFFY01000036">
    <property type="protein sequence ID" value="OGF30793.1"/>
    <property type="molecule type" value="Genomic_DNA"/>
</dbReference>
<dbReference type="PANTHER" id="PTHR10741">
    <property type="entry name" value="TRANSLIN AND TRANSLIN ASSOCIATED PROTEIN X"/>
    <property type="match status" value="1"/>
</dbReference>
<evidence type="ECO:0000313" key="1">
    <source>
        <dbReference type="EMBL" id="OGF30793.1"/>
    </source>
</evidence>
<accession>A0A1F5SWF7</accession>
<proteinExistence type="predicted"/>
<name>A0A1F5SWF7_9BACT</name>
<dbReference type="SUPFAM" id="SSF74784">
    <property type="entry name" value="Translin"/>
    <property type="match status" value="1"/>
</dbReference>
<evidence type="ECO:0008006" key="3">
    <source>
        <dbReference type="Google" id="ProtNLM"/>
    </source>
</evidence>
<gene>
    <name evidence="1" type="ORF">A3H09_00665</name>
</gene>
<dbReference type="GO" id="GO:0043565">
    <property type="term" value="F:sequence-specific DNA binding"/>
    <property type="evidence" value="ECO:0007669"/>
    <property type="project" value="InterPro"/>
</dbReference>
<evidence type="ECO:0000313" key="2">
    <source>
        <dbReference type="Proteomes" id="UP000176915"/>
    </source>
</evidence>
<dbReference type="Proteomes" id="UP000176915">
    <property type="component" value="Unassembled WGS sequence"/>
</dbReference>
<organism evidence="1 2">
    <name type="scientific">Candidatus Falkowbacteria bacterium RIFCSPLOWO2_12_FULL_45_13</name>
    <dbReference type="NCBI Taxonomy" id="1797991"/>
    <lineage>
        <taxon>Bacteria</taxon>
        <taxon>Candidatus Falkowiibacteriota</taxon>
    </lineage>
</organism>
<protein>
    <recommendedName>
        <fullName evidence="3">Haloacid dehalogenase</fullName>
    </recommendedName>
</protein>
<sequence length="189" mass="21951">MINKKFIRELKKEFDDHASQARQIISLANAVLHDAKKAIFSLHRDDLDRAAKMLVEIEWILSDLEKKFGLERPLEEGSYRAAAEEYAEAKLFFLVMTGEKIDKINKVGLTYESYLGGLSDLIGELVRWAIKMATLGKYKEVKKIHQIADDIMAELVEFDMRGYLRTKYDQAKGHLRKIEQINYEVNLRK</sequence>
<dbReference type="Gene3D" id="1.20.58.2140">
    <property type="match status" value="1"/>
</dbReference>
<dbReference type="InterPro" id="IPR002848">
    <property type="entry name" value="Translin_fam"/>
</dbReference>
<comment type="caution">
    <text evidence="1">The sequence shown here is derived from an EMBL/GenBank/DDBJ whole genome shotgun (WGS) entry which is preliminary data.</text>
</comment>
<dbReference type="InterPro" id="IPR036081">
    <property type="entry name" value="Translin_sf"/>
</dbReference>
<dbReference type="Pfam" id="PF01997">
    <property type="entry name" value="Translin"/>
    <property type="match status" value="1"/>
</dbReference>
<reference evidence="1 2" key="1">
    <citation type="journal article" date="2016" name="Nat. Commun.">
        <title>Thousands of microbial genomes shed light on interconnected biogeochemical processes in an aquifer system.</title>
        <authorList>
            <person name="Anantharaman K."/>
            <person name="Brown C.T."/>
            <person name="Hug L.A."/>
            <person name="Sharon I."/>
            <person name="Castelle C.J."/>
            <person name="Probst A.J."/>
            <person name="Thomas B.C."/>
            <person name="Singh A."/>
            <person name="Wilkins M.J."/>
            <person name="Karaoz U."/>
            <person name="Brodie E.L."/>
            <person name="Williams K.H."/>
            <person name="Hubbard S.S."/>
            <person name="Banfield J.F."/>
        </authorList>
    </citation>
    <scope>NUCLEOTIDE SEQUENCE [LARGE SCALE GENOMIC DNA]</scope>
</reference>